<comment type="caution">
    <text evidence="1">The sequence shown here is derived from an EMBL/GenBank/DDBJ whole genome shotgun (WGS) entry which is preliminary data.</text>
</comment>
<dbReference type="Proteomes" id="UP000242699">
    <property type="component" value="Unassembled WGS sequence"/>
</dbReference>
<name>A0A2T2X7J6_9FIRM</name>
<evidence type="ECO:0000313" key="2">
    <source>
        <dbReference type="Proteomes" id="UP000242699"/>
    </source>
</evidence>
<dbReference type="EMBL" id="PXYT01000010">
    <property type="protein sequence ID" value="PSR30426.1"/>
    <property type="molecule type" value="Genomic_DNA"/>
</dbReference>
<dbReference type="AlphaFoldDB" id="A0A2T2X7J6"/>
<organism evidence="1 2">
    <name type="scientific">Sulfobacillus benefaciens</name>
    <dbReference type="NCBI Taxonomy" id="453960"/>
    <lineage>
        <taxon>Bacteria</taxon>
        <taxon>Bacillati</taxon>
        <taxon>Bacillota</taxon>
        <taxon>Clostridia</taxon>
        <taxon>Eubacteriales</taxon>
        <taxon>Clostridiales Family XVII. Incertae Sedis</taxon>
        <taxon>Sulfobacillus</taxon>
    </lineage>
</organism>
<protein>
    <submittedName>
        <fullName evidence="1">Uncharacterized protein</fullName>
    </submittedName>
</protein>
<evidence type="ECO:0000313" key="1">
    <source>
        <dbReference type="EMBL" id="PSR30426.1"/>
    </source>
</evidence>
<accession>A0A2T2X7J6</accession>
<sequence length="132" mass="14502">MNKSAKVLWIVGGLVVIVGSFFLTNAIDVRGLSHRYNQAYLNPEIGSASKYDVKVLVPAGHGTARYDVFHANHNTYVSAKEMSKPHWANLGVFRSDDNGTFSVTPLYAPPKRNDGYQNGHIEKAPVKFSPVA</sequence>
<reference evidence="1 2" key="1">
    <citation type="journal article" date="2014" name="BMC Genomics">
        <title>Comparison of environmental and isolate Sulfobacillus genomes reveals diverse carbon, sulfur, nitrogen, and hydrogen metabolisms.</title>
        <authorList>
            <person name="Justice N.B."/>
            <person name="Norman A."/>
            <person name="Brown C.T."/>
            <person name="Singh A."/>
            <person name="Thomas B.C."/>
            <person name="Banfield J.F."/>
        </authorList>
    </citation>
    <scope>NUCLEOTIDE SEQUENCE [LARGE SCALE GENOMIC DNA]</scope>
    <source>
        <strain evidence="1">AMDSBA1</strain>
    </source>
</reference>
<gene>
    <name evidence="1" type="ORF">C7B43_05940</name>
</gene>
<proteinExistence type="predicted"/>